<keyword evidence="11" id="KW-1185">Reference proteome</keyword>
<evidence type="ECO:0000256" key="4">
    <source>
        <dbReference type="ARBA" id="ARBA00022989"/>
    </source>
</evidence>
<keyword evidence="5 7" id="KW-0472">Membrane</keyword>
<evidence type="ECO:0000313" key="9">
    <source>
        <dbReference type="EMBL" id="ESO05783.1"/>
    </source>
</evidence>
<dbReference type="EMBL" id="KB096325">
    <property type="protein sequence ID" value="ESO05783.1"/>
    <property type="molecule type" value="Genomic_DNA"/>
</dbReference>
<dbReference type="RefSeq" id="XP_009016416.1">
    <property type="nucleotide sequence ID" value="XM_009018168.1"/>
</dbReference>
<reference evidence="11" key="1">
    <citation type="submission" date="2012-12" db="EMBL/GenBank/DDBJ databases">
        <authorList>
            <person name="Hellsten U."/>
            <person name="Grimwood J."/>
            <person name="Chapman J.A."/>
            <person name="Shapiro H."/>
            <person name="Aerts A."/>
            <person name="Otillar R.P."/>
            <person name="Terry A.Y."/>
            <person name="Boore J.L."/>
            <person name="Simakov O."/>
            <person name="Marletaz F."/>
            <person name="Cho S.-J."/>
            <person name="Edsinger-Gonzales E."/>
            <person name="Havlak P."/>
            <person name="Kuo D.-H."/>
            <person name="Larsson T."/>
            <person name="Lv J."/>
            <person name="Arendt D."/>
            <person name="Savage R."/>
            <person name="Osoegawa K."/>
            <person name="de Jong P."/>
            <person name="Lindberg D.R."/>
            <person name="Seaver E.C."/>
            <person name="Weisblat D.A."/>
            <person name="Putnam N.H."/>
            <person name="Grigoriev I.V."/>
            <person name="Rokhsar D.S."/>
        </authorList>
    </citation>
    <scope>NUCLEOTIDE SEQUENCE</scope>
</reference>
<keyword evidence="4 7" id="KW-1133">Transmembrane helix</keyword>
<gene>
    <name evidence="10" type="primary">20215445</name>
    <name evidence="9" type="ORF">HELRODRAFT_77555</name>
</gene>
<dbReference type="Pfam" id="PF01529">
    <property type="entry name" value="DHHC"/>
    <property type="match status" value="1"/>
</dbReference>
<dbReference type="InParanoid" id="T1G2Z7"/>
<dbReference type="InterPro" id="IPR001594">
    <property type="entry name" value="Palmitoyltrfase_DHHC"/>
</dbReference>
<comment type="catalytic activity">
    <reaction evidence="7">
        <text>L-cysteinyl-[protein] + hexadecanoyl-CoA = S-hexadecanoyl-L-cysteinyl-[protein] + CoA</text>
        <dbReference type="Rhea" id="RHEA:36683"/>
        <dbReference type="Rhea" id="RHEA-COMP:10131"/>
        <dbReference type="Rhea" id="RHEA-COMP:11032"/>
        <dbReference type="ChEBI" id="CHEBI:29950"/>
        <dbReference type="ChEBI" id="CHEBI:57287"/>
        <dbReference type="ChEBI" id="CHEBI:57379"/>
        <dbReference type="ChEBI" id="CHEBI:74151"/>
        <dbReference type="EC" id="2.3.1.225"/>
    </reaction>
</comment>
<dbReference type="AlphaFoldDB" id="T1G2Z7"/>
<dbReference type="GO" id="GO:0016020">
    <property type="term" value="C:membrane"/>
    <property type="evidence" value="ECO:0007669"/>
    <property type="project" value="UniProtKB-SubCell"/>
</dbReference>
<dbReference type="FunCoup" id="T1G2Z7">
    <property type="interactions" value="1083"/>
</dbReference>
<feature type="transmembrane region" description="Helical" evidence="7">
    <location>
        <begin position="158"/>
        <end position="182"/>
    </location>
</feature>
<dbReference type="Proteomes" id="UP000015101">
    <property type="component" value="Unassembled WGS sequence"/>
</dbReference>
<protein>
    <recommendedName>
        <fullName evidence="7">Palmitoyltransferase</fullName>
        <ecNumber evidence="7">2.3.1.225</ecNumber>
    </recommendedName>
</protein>
<evidence type="ECO:0000256" key="6">
    <source>
        <dbReference type="ARBA" id="ARBA00023315"/>
    </source>
</evidence>
<dbReference type="GeneID" id="20215445"/>
<keyword evidence="6 7" id="KW-0012">Acyltransferase</keyword>
<accession>T1G2Z7</accession>
<evidence type="ECO:0000313" key="10">
    <source>
        <dbReference type="EnsemblMetazoa" id="HelroP77555"/>
    </source>
</evidence>
<dbReference type="EnsemblMetazoa" id="HelroT77555">
    <property type="protein sequence ID" value="HelroP77555"/>
    <property type="gene ID" value="HelroG77555"/>
</dbReference>
<dbReference type="OrthoDB" id="331948at2759"/>
<feature type="transmembrane region" description="Helical" evidence="7">
    <location>
        <begin position="32"/>
        <end position="53"/>
    </location>
</feature>
<evidence type="ECO:0000256" key="3">
    <source>
        <dbReference type="ARBA" id="ARBA00022692"/>
    </source>
</evidence>
<dbReference type="STRING" id="6412.T1G2Z7"/>
<feature type="transmembrane region" description="Helical" evidence="7">
    <location>
        <begin position="6"/>
        <end position="25"/>
    </location>
</feature>
<sequence>MIVDCQPFWLHFGFVWPPSFNFFWFVKDGCGIVCATFTWILIIYAQFVVITVLLHPSPYTNHALFNGVLFEILSTLAMVSHFRAMFSDPGAVPRGNATPECMEKMNFKTDKILYKCPKCVSIKPERAHHCSICQRCIEKMDHHCPWVNNCVGERNLKYFVLFTFYICLMSCHVIYMSGFHFFSCISTRLSGSCFNFTPAITSFLMMMLFVESLLFGLFTCIMCISQMSAILNDETGIEQLKRDKTKYCRTSRVKNLKRVFGSKISFAWISPFHTSNATEISLDNNMYII</sequence>
<keyword evidence="3 7" id="KW-0812">Transmembrane</keyword>
<evidence type="ECO:0000256" key="2">
    <source>
        <dbReference type="ARBA" id="ARBA00022679"/>
    </source>
</evidence>
<reference evidence="10" key="3">
    <citation type="submission" date="2015-06" db="UniProtKB">
        <authorList>
            <consortium name="EnsemblMetazoa"/>
        </authorList>
    </citation>
    <scope>IDENTIFICATION</scope>
</reference>
<dbReference type="HOGENOM" id="CLU_048061_1_1_1"/>
<dbReference type="eggNOG" id="KOG1311">
    <property type="taxonomic scope" value="Eukaryota"/>
</dbReference>
<dbReference type="PANTHER" id="PTHR12246">
    <property type="entry name" value="PALMITOYLTRANSFERASE ZDHHC16"/>
    <property type="match status" value="1"/>
</dbReference>
<evidence type="ECO:0000256" key="5">
    <source>
        <dbReference type="ARBA" id="ARBA00023136"/>
    </source>
</evidence>
<dbReference type="CTD" id="20215445"/>
<feature type="domain" description="Palmitoyltransferase DHHC" evidence="8">
    <location>
        <begin position="114"/>
        <end position="242"/>
    </location>
</feature>
<dbReference type="InterPro" id="IPR039859">
    <property type="entry name" value="PFA4/ZDH16/20/ERF2-like"/>
</dbReference>
<name>T1G2Z7_HELRO</name>
<evidence type="ECO:0000256" key="1">
    <source>
        <dbReference type="ARBA" id="ARBA00004141"/>
    </source>
</evidence>
<dbReference type="GO" id="GO:0072659">
    <property type="term" value="P:protein localization to plasma membrane"/>
    <property type="evidence" value="ECO:0000318"/>
    <property type="project" value="GO_Central"/>
</dbReference>
<feature type="transmembrane region" description="Helical" evidence="7">
    <location>
        <begin position="202"/>
        <end position="224"/>
    </location>
</feature>
<comment type="similarity">
    <text evidence="7">Belongs to the DHHC palmitoyltransferase family.</text>
</comment>
<organism evidence="10 11">
    <name type="scientific">Helobdella robusta</name>
    <name type="common">Californian leech</name>
    <dbReference type="NCBI Taxonomy" id="6412"/>
    <lineage>
        <taxon>Eukaryota</taxon>
        <taxon>Metazoa</taxon>
        <taxon>Spiralia</taxon>
        <taxon>Lophotrochozoa</taxon>
        <taxon>Annelida</taxon>
        <taxon>Clitellata</taxon>
        <taxon>Hirudinea</taxon>
        <taxon>Rhynchobdellida</taxon>
        <taxon>Glossiphoniidae</taxon>
        <taxon>Helobdella</taxon>
    </lineage>
</organism>
<dbReference type="PROSITE" id="PS50216">
    <property type="entry name" value="DHHC"/>
    <property type="match status" value="1"/>
</dbReference>
<dbReference type="KEGG" id="hro:HELRODRAFT_77555"/>
<dbReference type="GO" id="GO:0005783">
    <property type="term" value="C:endoplasmic reticulum"/>
    <property type="evidence" value="ECO:0000318"/>
    <property type="project" value="GO_Central"/>
</dbReference>
<keyword evidence="2 7" id="KW-0808">Transferase</keyword>
<evidence type="ECO:0000256" key="7">
    <source>
        <dbReference type="RuleBase" id="RU079119"/>
    </source>
</evidence>
<comment type="subcellular location">
    <subcellularLocation>
        <location evidence="1">Membrane</location>
        <topology evidence="1">Multi-pass membrane protein</topology>
    </subcellularLocation>
</comment>
<dbReference type="GO" id="GO:0005794">
    <property type="term" value="C:Golgi apparatus"/>
    <property type="evidence" value="ECO:0000318"/>
    <property type="project" value="GO_Central"/>
</dbReference>
<dbReference type="EC" id="2.3.1.225" evidence="7"/>
<evidence type="ECO:0000259" key="8">
    <source>
        <dbReference type="Pfam" id="PF01529"/>
    </source>
</evidence>
<dbReference type="GO" id="GO:0006612">
    <property type="term" value="P:protein targeting to membrane"/>
    <property type="evidence" value="ECO:0000318"/>
    <property type="project" value="GO_Central"/>
</dbReference>
<evidence type="ECO:0000313" key="11">
    <source>
        <dbReference type="Proteomes" id="UP000015101"/>
    </source>
</evidence>
<dbReference type="EMBL" id="AMQM01003878">
    <property type="status" value="NOT_ANNOTATED_CDS"/>
    <property type="molecule type" value="Genomic_DNA"/>
</dbReference>
<dbReference type="OMA" id="VCVVMTW"/>
<dbReference type="GO" id="GO:0019706">
    <property type="term" value="F:protein-cysteine S-palmitoyltransferase activity"/>
    <property type="evidence" value="ECO:0000318"/>
    <property type="project" value="GO_Central"/>
</dbReference>
<proteinExistence type="inferred from homology"/>
<dbReference type="GO" id="GO:0008277">
    <property type="term" value="P:regulation of G protein-coupled receptor signaling pathway"/>
    <property type="evidence" value="ECO:0000318"/>
    <property type="project" value="GO_Central"/>
</dbReference>
<reference evidence="9 11" key="2">
    <citation type="journal article" date="2013" name="Nature">
        <title>Insights into bilaterian evolution from three spiralian genomes.</title>
        <authorList>
            <person name="Simakov O."/>
            <person name="Marletaz F."/>
            <person name="Cho S.J."/>
            <person name="Edsinger-Gonzales E."/>
            <person name="Havlak P."/>
            <person name="Hellsten U."/>
            <person name="Kuo D.H."/>
            <person name="Larsson T."/>
            <person name="Lv J."/>
            <person name="Arendt D."/>
            <person name="Savage R."/>
            <person name="Osoegawa K."/>
            <person name="de Jong P."/>
            <person name="Grimwood J."/>
            <person name="Chapman J.A."/>
            <person name="Shapiro H."/>
            <person name="Aerts A."/>
            <person name="Otillar R.P."/>
            <person name="Terry A.Y."/>
            <person name="Boore J.L."/>
            <person name="Grigoriev I.V."/>
            <person name="Lindberg D.R."/>
            <person name="Seaver E.C."/>
            <person name="Weisblat D.A."/>
            <person name="Putnam N.H."/>
            <person name="Rokhsar D.S."/>
        </authorList>
    </citation>
    <scope>NUCLEOTIDE SEQUENCE</scope>
</reference>
<comment type="domain">
    <text evidence="7">The DHHC domain is required for palmitoyltransferase activity.</text>
</comment>